<dbReference type="GO" id="GO:0016787">
    <property type="term" value="F:hydrolase activity"/>
    <property type="evidence" value="ECO:0007669"/>
    <property type="project" value="UniProtKB-KW"/>
</dbReference>
<reference evidence="2 3" key="1">
    <citation type="submission" date="2023-09" db="EMBL/GenBank/DDBJ databases">
        <authorList>
            <person name="Rey-Velasco X."/>
        </authorList>
    </citation>
    <scope>NUCLEOTIDE SEQUENCE [LARGE SCALE GENOMIC DNA]</scope>
    <source>
        <strain evidence="2 3">W311</strain>
    </source>
</reference>
<keyword evidence="3" id="KW-1185">Reference proteome</keyword>
<evidence type="ECO:0000313" key="2">
    <source>
        <dbReference type="EMBL" id="WNO53350.1"/>
    </source>
</evidence>
<dbReference type="PANTHER" id="PTHR48098:SF3">
    <property type="entry name" value="IRON(III) ENTEROBACTIN ESTERASE"/>
    <property type="match status" value="1"/>
</dbReference>
<dbReference type="SUPFAM" id="SSF53474">
    <property type="entry name" value="alpha/beta-Hydrolases"/>
    <property type="match status" value="1"/>
</dbReference>
<dbReference type="InterPro" id="IPR050583">
    <property type="entry name" value="Mycobacterial_A85_antigen"/>
</dbReference>
<dbReference type="InterPro" id="IPR029058">
    <property type="entry name" value="AB_hydrolase_fold"/>
</dbReference>
<protein>
    <submittedName>
        <fullName evidence="2">Alpha/beta hydrolase-fold protein</fullName>
    </submittedName>
</protein>
<feature type="signal peptide" evidence="1">
    <location>
        <begin position="1"/>
        <end position="23"/>
    </location>
</feature>
<dbReference type="PANTHER" id="PTHR48098">
    <property type="entry name" value="ENTEROCHELIN ESTERASE-RELATED"/>
    <property type="match status" value="1"/>
</dbReference>
<dbReference type="Gene3D" id="3.40.50.1820">
    <property type="entry name" value="alpha/beta hydrolase"/>
    <property type="match status" value="1"/>
</dbReference>
<dbReference type="RefSeq" id="WP_313914725.1">
    <property type="nucleotide sequence ID" value="NZ_CP135076.1"/>
</dbReference>
<dbReference type="InterPro" id="IPR000801">
    <property type="entry name" value="Esterase-like"/>
</dbReference>
<keyword evidence="1" id="KW-0732">Signal</keyword>
<organism evidence="2 3">
    <name type="scientific">Stakelama saccharophila</name>
    <dbReference type="NCBI Taxonomy" id="3075605"/>
    <lineage>
        <taxon>Bacteria</taxon>
        <taxon>Pseudomonadati</taxon>
        <taxon>Pseudomonadota</taxon>
        <taxon>Alphaproteobacteria</taxon>
        <taxon>Sphingomonadales</taxon>
        <taxon>Sphingomonadaceae</taxon>
        <taxon>Stakelama</taxon>
    </lineage>
</organism>
<name>A0ABZ0B8J1_9SPHN</name>
<gene>
    <name evidence="2" type="ORF">RPR59_12995</name>
</gene>
<dbReference type="EMBL" id="CP135076">
    <property type="protein sequence ID" value="WNO53350.1"/>
    <property type="molecule type" value="Genomic_DNA"/>
</dbReference>
<dbReference type="Pfam" id="PF00756">
    <property type="entry name" value="Esterase"/>
    <property type="match status" value="1"/>
</dbReference>
<dbReference type="Proteomes" id="UP001302249">
    <property type="component" value="Chromosome"/>
</dbReference>
<feature type="chain" id="PRO_5045269558" evidence="1">
    <location>
        <begin position="24"/>
        <end position="530"/>
    </location>
</feature>
<sequence>MPKPRLPAFFCALGLAVASAAHAQDGPNAVPVAVAPELGDTNAGRLLVFAQPKTGEEKPDADVDTSAFDPTGTAVAAREVTDFRPGTVALVGNRTDVFPKPFSELAPGTYRFQAVLDRDHSYAYDGRGQGDLESPVVTATLPGPIPTLTLDHVVAGHGFEEMLAAMPADKQAAYRASLESLKPVDLLSVTMSDFWGRPTYFHGFVALPPGYDADAATTYPTVYSDLGFSATIDSVKAYATRTRHMMETGDLPPMIWVFLDHHIATGTHEFADSKNNGPWGTALVDELIPALEEQYRMDARPAGRFLTGHSSGGWSTLWLQVKHPTVFGGTWPTSPDPSDFHDFTNVDLYDANANFYHGPDGRALPLIRRDGKVVATIEQFAELEQVLGRYGGQFASFEWVFSPRCPDGRPCPIFDRATGDVDPQVARYWIENYDIARMVKRDWPLIGKNLKGKIHLVVGTADTFYLDGPAHRLQRVLRDLGDTAQFRFLPGKTHFDLFAKDDDPLALMKTIAGEMYAVARPGKKWKIAVE</sequence>
<evidence type="ECO:0000313" key="3">
    <source>
        <dbReference type="Proteomes" id="UP001302249"/>
    </source>
</evidence>
<proteinExistence type="predicted"/>
<keyword evidence="2" id="KW-0378">Hydrolase</keyword>
<accession>A0ABZ0B8J1</accession>
<evidence type="ECO:0000256" key="1">
    <source>
        <dbReference type="SAM" id="SignalP"/>
    </source>
</evidence>